<dbReference type="EMBL" id="MT898082">
    <property type="protein sequence ID" value="QOS17580.1"/>
    <property type="molecule type" value="Genomic_DNA"/>
</dbReference>
<evidence type="ECO:0000256" key="6">
    <source>
        <dbReference type="ARBA" id="ARBA00022723"/>
    </source>
</evidence>
<evidence type="ECO:0000313" key="22">
    <source>
        <dbReference type="EMBL" id="QOS26738.1"/>
    </source>
</evidence>
<dbReference type="PANTHER" id="PTHR46025">
    <property type="entry name" value="XYLOSYLTRANSFERASE OXT"/>
    <property type="match status" value="1"/>
</dbReference>
<evidence type="ECO:0000256" key="8">
    <source>
        <dbReference type="ARBA" id="ARBA00022968"/>
    </source>
</evidence>
<keyword evidence="6" id="KW-0479">Metal-binding</keyword>
<evidence type="ECO:0000256" key="3">
    <source>
        <dbReference type="ARBA" id="ARBA00022676"/>
    </source>
</evidence>
<evidence type="ECO:0000256" key="1">
    <source>
        <dbReference type="ARBA" id="ARBA00004323"/>
    </source>
</evidence>
<reference evidence="15" key="1">
    <citation type="submission" date="2020-08" db="EMBL/GenBank/DDBJ databases">
        <title>Genetic structure, function and evolution of capsule biosynthesis loci in Vibrio parahaemolyticus.</title>
        <authorList>
            <person name="Li L."/>
            <person name="Bian S."/>
        </authorList>
    </citation>
    <scope>NUCLEOTIDE SEQUENCE</scope>
    <source>
        <strain evidence="16">VP247</strain>
        <strain evidence="21">VP249</strain>
        <strain evidence="20">VP250</strain>
        <strain evidence="18">VP251</strain>
        <strain evidence="24">VP255</strain>
        <strain evidence="15">VP259</strain>
        <strain evidence="17">VP266</strain>
        <strain evidence="22">VP268</strain>
        <strain evidence="23">VP378</strain>
        <strain evidence="19">VP397</strain>
    </source>
</reference>
<evidence type="ECO:0000256" key="7">
    <source>
        <dbReference type="ARBA" id="ARBA00022824"/>
    </source>
</evidence>
<evidence type="ECO:0000313" key="23">
    <source>
        <dbReference type="EMBL" id="QOS29343.1"/>
    </source>
</evidence>
<keyword evidence="5" id="KW-0812">Transmembrane</keyword>
<dbReference type="EMBL" id="MT898397">
    <property type="protein sequence ID" value="QOS29343.1"/>
    <property type="molecule type" value="Genomic_DNA"/>
</dbReference>
<gene>
    <name evidence="16" type="ORF">VP247_00013</name>
    <name evidence="21" type="ORF">VP249_00013</name>
    <name evidence="20" type="ORF">VP250_00013</name>
    <name evidence="18" type="ORF">VP251_00013</name>
    <name evidence="24" type="ORF">VP255_00013</name>
    <name evidence="15" type="ORF">VP259_00013</name>
    <name evidence="17" type="ORF">VP266_00013</name>
    <name evidence="22" type="ORF">VP268_00013</name>
    <name evidence="23" type="ORF">VP378_00013</name>
    <name evidence="19" type="ORF">VP397_00013</name>
</gene>
<dbReference type="Pfam" id="PF02485">
    <property type="entry name" value="Branch"/>
    <property type="match status" value="1"/>
</dbReference>
<evidence type="ECO:0000256" key="12">
    <source>
        <dbReference type="ARBA" id="ARBA00023157"/>
    </source>
</evidence>
<evidence type="ECO:0000256" key="2">
    <source>
        <dbReference type="ARBA" id="ARBA00004648"/>
    </source>
</evidence>
<keyword evidence="8" id="KW-0735">Signal-anchor</keyword>
<accession>A0A7M1VLC6</accession>
<protein>
    <recommendedName>
        <fullName evidence="14">Peptide O-xylosyltransferase</fullName>
    </recommendedName>
</protein>
<dbReference type="AlphaFoldDB" id="A0A7M1VLC6"/>
<keyword evidence="7" id="KW-0256">Endoplasmic reticulum</keyword>
<dbReference type="RefSeq" id="WP_153021315.1">
    <property type="nucleotide sequence ID" value="NZ_JAKNOD010000007.1"/>
</dbReference>
<evidence type="ECO:0000313" key="15">
    <source>
        <dbReference type="EMBL" id="QOS15219.1"/>
    </source>
</evidence>
<dbReference type="EMBL" id="MT898290">
    <property type="protein sequence ID" value="QOS25241.1"/>
    <property type="molecule type" value="Genomic_DNA"/>
</dbReference>
<keyword evidence="10" id="KW-0333">Golgi apparatus</keyword>
<evidence type="ECO:0000256" key="9">
    <source>
        <dbReference type="ARBA" id="ARBA00022989"/>
    </source>
</evidence>
<keyword evidence="11" id="KW-0472">Membrane</keyword>
<dbReference type="GO" id="GO:0050650">
    <property type="term" value="P:chondroitin sulfate proteoglycan biosynthetic process"/>
    <property type="evidence" value="ECO:0007669"/>
    <property type="project" value="TreeGrafter"/>
</dbReference>
<dbReference type="EMBL" id="MT898180">
    <property type="protein sequence ID" value="QOS21174.1"/>
    <property type="molecule type" value="Genomic_DNA"/>
</dbReference>
<evidence type="ECO:0000256" key="10">
    <source>
        <dbReference type="ARBA" id="ARBA00023034"/>
    </source>
</evidence>
<keyword evidence="3" id="KW-0328">Glycosyltransferase</keyword>
<dbReference type="GO" id="GO:0030158">
    <property type="term" value="F:protein xylosyltransferase activity"/>
    <property type="evidence" value="ECO:0007669"/>
    <property type="project" value="InterPro"/>
</dbReference>
<dbReference type="EMBL" id="MT898410">
    <property type="protein sequence ID" value="QOS29800.1"/>
    <property type="molecule type" value="Genomic_DNA"/>
</dbReference>
<name>A0A7M1VLC6_VIBPH</name>
<dbReference type="InterPro" id="IPR003406">
    <property type="entry name" value="Glyco_trans_14"/>
</dbReference>
<evidence type="ECO:0000313" key="21">
    <source>
        <dbReference type="EMBL" id="QOS25241.1"/>
    </source>
</evidence>
<dbReference type="EMBL" id="MT898330">
    <property type="protein sequence ID" value="QOS26738.1"/>
    <property type="molecule type" value="Genomic_DNA"/>
</dbReference>
<keyword evidence="4" id="KW-0808">Transferase</keyword>
<dbReference type="EMBL" id="MT898187">
    <property type="protein sequence ID" value="QOS21435.1"/>
    <property type="molecule type" value="Genomic_DNA"/>
</dbReference>
<evidence type="ECO:0000313" key="19">
    <source>
        <dbReference type="EMBL" id="QOS21435.1"/>
    </source>
</evidence>
<dbReference type="GO" id="GO:0046872">
    <property type="term" value="F:metal ion binding"/>
    <property type="evidence" value="ECO:0007669"/>
    <property type="project" value="UniProtKB-KW"/>
</dbReference>
<evidence type="ECO:0000256" key="14">
    <source>
        <dbReference type="ARBA" id="ARBA00042865"/>
    </source>
</evidence>
<evidence type="ECO:0000313" key="18">
    <source>
        <dbReference type="EMBL" id="QOS21174.1"/>
    </source>
</evidence>
<dbReference type="EMBL" id="MT898221">
    <property type="protein sequence ID" value="QOS22693.1"/>
    <property type="molecule type" value="Genomic_DNA"/>
</dbReference>
<keyword evidence="9" id="KW-1133">Transmembrane helix</keyword>
<evidence type="ECO:0000313" key="17">
    <source>
        <dbReference type="EMBL" id="QOS17580.1"/>
    </source>
</evidence>
<dbReference type="GO" id="GO:0016020">
    <property type="term" value="C:membrane"/>
    <property type="evidence" value="ECO:0007669"/>
    <property type="project" value="InterPro"/>
</dbReference>
<evidence type="ECO:0000256" key="11">
    <source>
        <dbReference type="ARBA" id="ARBA00023136"/>
    </source>
</evidence>
<evidence type="ECO:0000256" key="4">
    <source>
        <dbReference type="ARBA" id="ARBA00022679"/>
    </source>
</evidence>
<dbReference type="PANTHER" id="PTHR46025:SF3">
    <property type="entry name" value="XYLOSYLTRANSFERASE OXT"/>
    <property type="match status" value="1"/>
</dbReference>
<keyword evidence="13" id="KW-0325">Glycoprotein</keyword>
<dbReference type="GO" id="GO:0015012">
    <property type="term" value="P:heparan sulfate proteoglycan biosynthetic process"/>
    <property type="evidence" value="ECO:0007669"/>
    <property type="project" value="TreeGrafter"/>
</dbReference>
<keyword evidence="12" id="KW-1015">Disulfide bond</keyword>
<comment type="subcellular location">
    <subcellularLocation>
        <location evidence="2">Endoplasmic reticulum membrane</location>
        <topology evidence="2">Single-pass type II membrane protein</topology>
    </subcellularLocation>
    <subcellularLocation>
        <location evidence="1">Golgi apparatus membrane</location>
        <topology evidence="1">Single-pass type II membrane protein</topology>
    </subcellularLocation>
</comment>
<organism evidence="15">
    <name type="scientific">Vibrio parahaemolyticus</name>
    <dbReference type="NCBI Taxonomy" id="670"/>
    <lineage>
        <taxon>Bacteria</taxon>
        <taxon>Pseudomonadati</taxon>
        <taxon>Pseudomonadota</taxon>
        <taxon>Gammaproteobacteria</taxon>
        <taxon>Vibrionales</taxon>
        <taxon>Vibrionaceae</taxon>
        <taxon>Vibrio</taxon>
    </lineage>
</organism>
<dbReference type="EMBL" id="MT898018">
    <property type="protein sequence ID" value="QOS15219.1"/>
    <property type="molecule type" value="Genomic_DNA"/>
</dbReference>
<evidence type="ECO:0000256" key="5">
    <source>
        <dbReference type="ARBA" id="ARBA00022692"/>
    </source>
</evidence>
<evidence type="ECO:0000256" key="13">
    <source>
        <dbReference type="ARBA" id="ARBA00023180"/>
    </source>
</evidence>
<evidence type="ECO:0000313" key="16">
    <source>
        <dbReference type="EMBL" id="QOS15698.1"/>
    </source>
</evidence>
<evidence type="ECO:0000313" key="24">
    <source>
        <dbReference type="EMBL" id="QOS29800.1"/>
    </source>
</evidence>
<dbReference type="InterPro" id="IPR043538">
    <property type="entry name" value="XYLT"/>
</dbReference>
<evidence type="ECO:0000313" key="20">
    <source>
        <dbReference type="EMBL" id="QOS22693.1"/>
    </source>
</evidence>
<sequence>MNNIHVIVIICHRMTEALKHSINEVESSSTSKAIVHVDKKTDIKPFLFIKELKNVELINDRVSVHWGDVSQIKCMLNCLMYARGKHKFKYVSLISGDDVFYRGLDCFNEFLKVGGSIEYIGVTSFSGVNKHEENRYLYRYPSFFYIRNPSVLTRIKKSLVRNLFKLGFFKNKNKCPFDVMYKGSNWFTMSYSCLEYVLSYLEINPSYISYFDNSYCCDEVFFQSIVYNSSYREMTLSVINNSIDDNLMSLRQIDWVSGPDFPKVYSRKDLAKLPVTNTFVIRKISEDIVFKELQTFFLGQKCQKKR</sequence>
<proteinExistence type="predicted"/>
<dbReference type="EMBL" id="MT898031">
    <property type="protein sequence ID" value="QOS15698.1"/>
    <property type="molecule type" value="Genomic_DNA"/>
</dbReference>